<dbReference type="HOGENOM" id="CLU_3305132_0_0_10"/>
<protein>
    <submittedName>
        <fullName evidence="2">Uncharacterized protein</fullName>
    </submittedName>
</protein>
<feature type="region of interest" description="Disordered" evidence="1">
    <location>
        <begin position="1"/>
        <end position="22"/>
    </location>
</feature>
<accession>B7BEC1</accession>
<organism evidence="2 3">
    <name type="scientific">Parabacteroides johnsonii DSM 18315</name>
    <dbReference type="NCBI Taxonomy" id="537006"/>
    <lineage>
        <taxon>Bacteria</taxon>
        <taxon>Pseudomonadati</taxon>
        <taxon>Bacteroidota</taxon>
        <taxon>Bacteroidia</taxon>
        <taxon>Bacteroidales</taxon>
        <taxon>Tannerellaceae</taxon>
        <taxon>Parabacteroides</taxon>
    </lineage>
</organism>
<evidence type="ECO:0000313" key="3">
    <source>
        <dbReference type="Proteomes" id="UP000005510"/>
    </source>
</evidence>
<reference evidence="2 3" key="1">
    <citation type="submission" date="2008-10" db="EMBL/GenBank/DDBJ databases">
        <title>Draft genome sequence of Parabacteroides johnsonii (DSM 18315).</title>
        <authorList>
            <person name="Sudarsanam P."/>
            <person name="Ley R."/>
            <person name="Guruge J."/>
            <person name="Turnbaugh P.J."/>
            <person name="Mahowald M."/>
            <person name="Liep D."/>
            <person name="Gordon J."/>
        </authorList>
    </citation>
    <scope>NUCLEOTIDE SEQUENCE [LARGE SCALE GENOMIC DNA]</scope>
    <source>
        <strain evidence="2 3">DSM 18315</strain>
    </source>
</reference>
<feature type="compositionally biased region" description="Polar residues" evidence="1">
    <location>
        <begin position="10"/>
        <end position="22"/>
    </location>
</feature>
<evidence type="ECO:0000256" key="1">
    <source>
        <dbReference type="SAM" id="MobiDB-lite"/>
    </source>
</evidence>
<evidence type="ECO:0000313" key="2">
    <source>
        <dbReference type="EMBL" id="EEC95228.1"/>
    </source>
</evidence>
<proteinExistence type="predicted"/>
<reference evidence="2 3" key="2">
    <citation type="submission" date="2008-10" db="EMBL/GenBank/DDBJ databases">
        <authorList>
            <person name="Fulton L."/>
            <person name="Clifton S."/>
            <person name="Fulton B."/>
            <person name="Xu J."/>
            <person name="Minx P."/>
            <person name="Pepin K.H."/>
            <person name="Johnson M."/>
            <person name="Bhonagiri V."/>
            <person name="Nash W.E."/>
            <person name="Mardis E.R."/>
            <person name="Wilson R.K."/>
        </authorList>
    </citation>
    <scope>NUCLEOTIDE SEQUENCE [LARGE SCALE GENOMIC DNA]</scope>
    <source>
        <strain evidence="2 3">DSM 18315</strain>
    </source>
</reference>
<dbReference type="Proteomes" id="UP000005510">
    <property type="component" value="Unassembled WGS sequence"/>
</dbReference>
<gene>
    <name evidence="2" type="ORF">PRABACTJOHN_03400</name>
</gene>
<name>B7BEC1_9BACT</name>
<comment type="caution">
    <text evidence="2">The sequence shown here is derived from an EMBL/GenBank/DDBJ whole genome shotgun (WGS) entry which is preliminary data.</text>
</comment>
<dbReference type="EMBL" id="ABYH01000360">
    <property type="protein sequence ID" value="EEC95228.1"/>
    <property type="molecule type" value="Genomic_DNA"/>
</dbReference>
<dbReference type="AlphaFoldDB" id="B7BEC1"/>
<sequence length="39" mass="4140">MLCSGEHKNPSGTDWGNAFQTPGCTTFGEPCRSGAKLRP</sequence>